<feature type="transmembrane region" description="Helical" evidence="1">
    <location>
        <begin position="128"/>
        <end position="150"/>
    </location>
</feature>
<dbReference type="EMBL" id="CP159485">
    <property type="protein sequence ID" value="XCI29498.1"/>
    <property type="molecule type" value="Genomic_DNA"/>
</dbReference>
<reference evidence="2" key="1">
    <citation type="journal article" date="2018" name="Antonie Van Leeuwenhoek">
        <title>Proteinivorax hydrogeniformans sp. nov., an anaerobic, haloalkaliphilic bacterium fermenting proteinaceous compounds with high hydrogen production.</title>
        <authorList>
            <person name="Boltyanskaya Y."/>
            <person name="Detkova E."/>
            <person name="Pimenov N."/>
            <person name="Kevbrin V."/>
        </authorList>
    </citation>
    <scope>NUCLEOTIDE SEQUENCE</scope>
    <source>
        <strain evidence="2">Z-710</strain>
    </source>
</reference>
<feature type="transmembrane region" description="Helical" evidence="1">
    <location>
        <begin position="86"/>
        <end position="108"/>
    </location>
</feature>
<feature type="transmembrane region" description="Helical" evidence="1">
    <location>
        <begin position="61"/>
        <end position="80"/>
    </location>
</feature>
<proteinExistence type="predicted"/>
<reference evidence="2" key="2">
    <citation type="submission" date="2024-06" db="EMBL/GenBank/DDBJ databases">
        <authorList>
            <person name="Petrova K.O."/>
            <person name="Toshchakov S.V."/>
            <person name="Boltjanskaja Y.V."/>
            <person name="Kevbrin V.V."/>
        </authorList>
    </citation>
    <scope>NUCLEOTIDE SEQUENCE</scope>
    <source>
        <strain evidence="2">Z-710</strain>
    </source>
</reference>
<organism evidence="2">
    <name type="scientific">Proteinivorax hydrogeniformans</name>
    <dbReference type="NCBI Taxonomy" id="1826727"/>
    <lineage>
        <taxon>Bacteria</taxon>
        <taxon>Bacillati</taxon>
        <taxon>Bacillota</taxon>
        <taxon>Clostridia</taxon>
        <taxon>Eubacteriales</taxon>
        <taxon>Proteinivoracaceae</taxon>
        <taxon>Proteinivorax</taxon>
    </lineage>
</organism>
<keyword evidence="1" id="KW-1133">Transmembrane helix</keyword>
<dbReference type="AlphaFoldDB" id="A0AAU8HVR4"/>
<accession>A0AAU8HVR4</accession>
<evidence type="ECO:0000313" key="2">
    <source>
        <dbReference type="EMBL" id="XCI29498.1"/>
    </source>
</evidence>
<keyword evidence="1" id="KW-0812">Transmembrane</keyword>
<feature type="transmembrane region" description="Helical" evidence="1">
    <location>
        <begin position="6"/>
        <end position="26"/>
    </location>
</feature>
<name>A0AAU8HVR4_9FIRM</name>
<gene>
    <name evidence="2" type="ORF">PRVXH_000821</name>
</gene>
<dbReference type="RefSeq" id="WP_353894046.1">
    <property type="nucleotide sequence ID" value="NZ_CP159485.1"/>
</dbReference>
<protein>
    <submittedName>
        <fullName evidence="2">Uncharacterized protein</fullName>
    </submittedName>
</protein>
<keyword evidence="1" id="KW-0472">Membrane</keyword>
<sequence length="153" mass="17382">MGDILILFGFILFGAVVIGVLIYFYVRSLFNLEESDEENSWFTVKVDVVDGKQKNYRKIQFLIIALSLLLIVRVGGMLQIQDYPFLQLNSIVAVILYSLLVGLISNIIKIVAWKKETVQVEESELKKLMPLTFIYAALLITVIGGAYYIITIR</sequence>
<evidence type="ECO:0000256" key="1">
    <source>
        <dbReference type="SAM" id="Phobius"/>
    </source>
</evidence>